<gene>
    <name evidence="2" type="ORF">OLEA9_A037352</name>
</gene>
<accession>A0A8S0T9E3</accession>
<feature type="region of interest" description="Disordered" evidence="1">
    <location>
        <begin position="42"/>
        <end position="71"/>
    </location>
</feature>
<proteinExistence type="predicted"/>
<dbReference type="Gramene" id="OE9A037352T1">
    <property type="protein sequence ID" value="OE9A037352C1"/>
    <property type="gene ID" value="OE9A037352"/>
</dbReference>
<protein>
    <submittedName>
        <fullName evidence="2">Uncharacterized protein</fullName>
    </submittedName>
</protein>
<dbReference type="Proteomes" id="UP000594638">
    <property type="component" value="Unassembled WGS sequence"/>
</dbReference>
<feature type="non-terminal residue" evidence="2">
    <location>
        <position position="71"/>
    </location>
</feature>
<reference evidence="2 3" key="1">
    <citation type="submission" date="2019-12" db="EMBL/GenBank/DDBJ databases">
        <authorList>
            <person name="Alioto T."/>
            <person name="Alioto T."/>
            <person name="Gomez Garrido J."/>
        </authorList>
    </citation>
    <scope>NUCLEOTIDE SEQUENCE [LARGE SCALE GENOMIC DNA]</scope>
</reference>
<keyword evidence="3" id="KW-1185">Reference proteome</keyword>
<comment type="caution">
    <text evidence="2">The sequence shown here is derived from an EMBL/GenBank/DDBJ whole genome shotgun (WGS) entry which is preliminary data.</text>
</comment>
<feature type="compositionally biased region" description="Polar residues" evidence="1">
    <location>
        <begin position="57"/>
        <end position="71"/>
    </location>
</feature>
<dbReference type="EMBL" id="CACTIH010005699">
    <property type="protein sequence ID" value="CAA3000580.1"/>
    <property type="molecule type" value="Genomic_DNA"/>
</dbReference>
<evidence type="ECO:0000256" key="1">
    <source>
        <dbReference type="SAM" id="MobiDB-lite"/>
    </source>
</evidence>
<organism evidence="2 3">
    <name type="scientific">Olea europaea subsp. europaea</name>
    <dbReference type="NCBI Taxonomy" id="158383"/>
    <lineage>
        <taxon>Eukaryota</taxon>
        <taxon>Viridiplantae</taxon>
        <taxon>Streptophyta</taxon>
        <taxon>Embryophyta</taxon>
        <taxon>Tracheophyta</taxon>
        <taxon>Spermatophyta</taxon>
        <taxon>Magnoliopsida</taxon>
        <taxon>eudicotyledons</taxon>
        <taxon>Gunneridae</taxon>
        <taxon>Pentapetalae</taxon>
        <taxon>asterids</taxon>
        <taxon>lamiids</taxon>
        <taxon>Lamiales</taxon>
        <taxon>Oleaceae</taxon>
        <taxon>Oleeae</taxon>
        <taxon>Olea</taxon>
    </lineage>
</organism>
<evidence type="ECO:0000313" key="3">
    <source>
        <dbReference type="Proteomes" id="UP000594638"/>
    </source>
</evidence>
<name>A0A8S0T9E3_OLEEU</name>
<dbReference type="AlphaFoldDB" id="A0A8S0T9E3"/>
<sequence length="71" mass="7930">MKPHFDTFRPPKPPDQYTTLKPSLPSIQPILKSSLLPSDLTEISSQNQPFASHKTADNSIFDDSQPNPIIL</sequence>
<feature type="region of interest" description="Disordered" evidence="1">
    <location>
        <begin position="1"/>
        <end position="23"/>
    </location>
</feature>
<evidence type="ECO:0000313" key="2">
    <source>
        <dbReference type="EMBL" id="CAA3000580.1"/>
    </source>
</evidence>